<dbReference type="OrthoDB" id="437922at2759"/>
<dbReference type="InterPro" id="IPR027408">
    <property type="entry name" value="PNPase/RNase_PH_dom_sf"/>
</dbReference>
<dbReference type="GO" id="GO:0004654">
    <property type="term" value="F:polyribonucleotide nucleotidyltransferase activity"/>
    <property type="evidence" value="ECO:0007669"/>
    <property type="project" value="InterPro"/>
</dbReference>
<comment type="caution">
    <text evidence="1">The sequence shown here is derived from an EMBL/GenBank/DDBJ whole genome shotgun (WGS) entry which is preliminary data.</text>
</comment>
<reference evidence="1 2" key="1">
    <citation type="journal article" date="2018" name="Nat. Ecol. Evol.">
        <title>Shark genomes provide insights into elasmobranch evolution and the origin of vertebrates.</title>
        <authorList>
            <person name="Hara Y"/>
            <person name="Yamaguchi K"/>
            <person name="Onimaru K"/>
            <person name="Kadota M"/>
            <person name="Koyanagi M"/>
            <person name="Keeley SD"/>
            <person name="Tatsumi K"/>
            <person name="Tanaka K"/>
            <person name="Motone F"/>
            <person name="Kageyama Y"/>
            <person name="Nozu R"/>
            <person name="Adachi N"/>
            <person name="Nishimura O"/>
            <person name="Nakagawa R"/>
            <person name="Tanegashima C"/>
            <person name="Kiyatake I"/>
            <person name="Matsumoto R"/>
            <person name="Murakumo K"/>
            <person name="Nishida K"/>
            <person name="Terakita A"/>
            <person name="Kuratani S"/>
            <person name="Sato K"/>
            <person name="Hyodo S Kuraku.S."/>
        </authorList>
    </citation>
    <scope>NUCLEOTIDE SEQUENCE [LARGE SCALE GENOMIC DNA]</scope>
</reference>
<dbReference type="GO" id="GO:0000965">
    <property type="term" value="P:mitochondrial RNA 3'-end processing"/>
    <property type="evidence" value="ECO:0007669"/>
    <property type="project" value="TreeGrafter"/>
</dbReference>
<sequence length="52" mass="5707">ADIKIAGLPLKIIMEAIQQASAAKKEILTIMNKAIPKPREKRKENGPVLDPD</sequence>
<dbReference type="GO" id="GO:0003723">
    <property type="term" value="F:RNA binding"/>
    <property type="evidence" value="ECO:0007669"/>
    <property type="project" value="InterPro"/>
</dbReference>
<keyword evidence="2" id="KW-1185">Reference proteome</keyword>
<dbReference type="PANTHER" id="PTHR11252">
    <property type="entry name" value="POLYRIBONUCLEOTIDE NUCLEOTIDYLTRANSFERASE"/>
    <property type="match status" value="1"/>
</dbReference>
<evidence type="ECO:0000313" key="1">
    <source>
        <dbReference type="EMBL" id="GCC40927.1"/>
    </source>
</evidence>
<feature type="non-terminal residue" evidence="1">
    <location>
        <position position="1"/>
    </location>
</feature>
<organism evidence="1 2">
    <name type="scientific">Chiloscyllium punctatum</name>
    <name type="common">Brownbanded bambooshark</name>
    <name type="synonym">Hemiscyllium punctatum</name>
    <dbReference type="NCBI Taxonomy" id="137246"/>
    <lineage>
        <taxon>Eukaryota</taxon>
        <taxon>Metazoa</taxon>
        <taxon>Chordata</taxon>
        <taxon>Craniata</taxon>
        <taxon>Vertebrata</taxon>
        <taxon>Chondrichthyes</taxon>
        <taxon>Elasmobranchii</taxon>
        <taxon>Galeomorphii</taxon>
        <taxon>Galeoidea</taxon>
        <taxon>Orectolobiformes</taxon>
        <taxon>Hemiscylliidae</taxon>
        <taxon>Chiloscyllium</taxon>
    </lineage>
</organism>
<evidence type="ECO:0000313" key="2">
    <source>
        <dbReference type="Proteomes" id="UP000287033"/>
    </source>
</evidence>
<dbReference type="AlphaFoldDB" id="A0A401TE65"/>
<dbReference type="SUPFAM" id="SSF55666">
    <property type="entry name" value="Ribonuclease PH domain 2-like"/>
    <property type="match status" value="1"/>
</dbReference>
<dbReference type="InterPro" id="IPR036345">
    <property type="entry name" value="ExoRNase_PH_dom2_sf"/>
</dbReference>
<accession>A0A401TE65</accession>
<dbReference type="InterPro" id="IPR012162">
    <property type="entry name" value="PNPase"/>
</dbReference>
<protein>
    <submittedName>
        <fullName evidence="1">Uncharacterized protein</fullName>
    </submittedName>
</protein>
<dbReference type="GO" id="GO:0005739">
    <property type="term" value="C:mitochondrion"/>
    <property type="evidence" value="ECO:0007669"/>
    <property type="project" value="TreeGrafter"/>
</dbReference>
<dbReference type="GO" id="GO:0005829">
    <property type="term" value="C:cytosol"/>
    <property type="evidence" value="ECO:0007669"/>
    <property type="project" value="TreeGrafter"/>
</dbReference>
<dbReference type="Proteomes" id="UP000287033">
    <property type="component" value="Unassembled WGS sequence"/>
</dbReference>
<name>A0A401TE65_CHIPU</name>
<dbReference type="Gene3D" id="3.30.230.70">
    <property type="entry name" value="GHMP Kinase, N-terminal domain"/>
    <property type="match status" value="1"/>
</dbReference>
<dbReference type="PANTHER" id="PTHR11252:SF0">
    <property type="entry name" value="POLYRIBONUCLEOTIDE NUCLEOTIDYLTRANSFERASE 1, MITOCHONDRIAL"/>
    <property type="match status" value="1"/>
</dbReference>
<gene>
    <name evidence="1" type="ORF">chiPu_0024577</name>
</gene>
<dbReference type="STRING" id="137246.A0A401TE65"/>
<proteinExistence type="predicted"/>
<dbReference type="GO" id="GO:0000175">
    <property type="term" value="F:3'-5'-RNA exonuclease activity"/>
    <property type="evidence" value="ECO:0007669"/>
    <property type="project" value="TreeGrafter"/>
</dbReference>
<dbReference type="GO" id="GO:0000958">
    <property type="term" value="P:mitochondrial mRNA catabolic process"/>
    <property type="evidence" value="ECO:0007669"/>
    <property type="project" value="TreeGrafter"/>
</dbReference>
<dbReference type="EMBL" id="BEZZ01042123">
    <property type="protein sequence ID" value="GCC40927.1"/>
    <property type="molecule type" value="Genomic_DNA"/>
</dbReference>